<evidence type="ECO:0000256" key="4">
    <source>
        <dbReference type="ARBA" id="ARBA00022777"/>
    </source>
</evidence>
<keyword evidence="8" id="KW-1185">Reference proteome</keyword>
<dbReference type="InterPro" id="IPR029056">
    <property type="entry name" value="Ribokinase-like"/>
</dbReference>
<evidence type="ECO:0000256" key="1">
    <source>
        <dbReference type="ARBA" id="ARBA00012104"/>
    </source>
</evidence>
<gene>
    <name evidence="7" type="primary">pdxY</name>
    <name evidence="7" type="ORF">ACFQ14_12660</name>
</gene>
<accession>A0ABW3FM90</accession>
<dbReference type="EC" id="2.7.1.35" evidence="1"/>
<organism evidence="7 8">
    <name type="scientific">Pseudahrensia aquimaris</name>
    <dbReference type="NCBI Taxonomy" id="744461"/>
    <lineage>
        <taxon>Bacteria</taxon>
        <taxon>Pseudomonadati</taxon>
        <taxon>Pseudomonadota</taxon>
        <taxon>Alphaproteobacteria</taxon>
        <taxon>Hyphomicrobiales</taxon>
        <taxon>Ahrensiaceae</taxon>
        <taxon>Pseudahrensia</taxon>
    </lineage>
</organism>
<keyword evidence="3" id="KW-0547">Nucleotide-binding</keyword>
<keyword evidence="2 7" id="KW-0808">Transferase</keyword>
<dbReference type="Proteomes" id="UP001597101">
    <property type="component" value="Unassembled WGS sequence"/>
</dbReference>
<protein>
    <recommendedName>
        <fullName evidence="1">pyridoxal kinase</fullName>
        <ecNumber evidence="1">2.7.1.35</ecNumber>
    </recommendedName>
</protein>
<dbReference type="Gene3D" id="3.40.1190.20">
    <property type="match status" value="1"/>
</dbReference>
<evidence type="ECO:0000259" key="6">
    <source>
        <dbReference type="Pfam" id="PF08543"/>
    </source>
</evidence>
<evidence type="ECO:0000313" key="7">
    <source>
        <dbReference type="EMBL" id="MFD0917262.1"/>
    </source>
</evidence>
<keyword evidence="5" id="KW-0067">ATP-binding</keyword>
<sequence>MSTRPAVIVISSHVVRGTVGNRAAALALEVMGFPVWTVPTITLPWHPGHGPATRIVPPTESFAAMLADLENAPWLGEVGAVLSGYLGNAEQVAPVASLVEAVKRANPLARYTLDPVLGDGDALYIPQAQAEAMRDTLLPLADIATPNGFELGWLTGHLRATQQHETLASAQALGPKLVLATSSPALREGATANLMLDGTRALVAEHTLLDGPPNGLGDLTAALLLGHILRGDSTAEALSLTTSAVAEVMAMSANAGSDELLLEQSLQSILKPRTPIATRQLMVTKRRPA</sequence>
<evidence type="ECO:0000256" key="5">
    <source>
        <dbReference type="ARBA" id="ARBA00022840"/>
    </source>
</evidence>
<dbReference type="SUPFAM" id="SSF53613">
    <property type="entry name" value="Ribokinase-like"/>
    <property type="match status" value="1"/>
</dbReference>
<reference evidence="8" key="1">
    <citation type="journal article" date="2019" name="Int. J. Syst. Evol. Microbiol.">
        <title>The Global Catalogue of Microorganisms (GCM) 10K type strain sequencing project: providing services to taxonomists for standard genome sequencing and annotation.</title>
        <authorList>
            <consortium name="The Broad Institute Genomics Platform"/>
            <consortium name="The Broad Institute Genome Sequencing Center for Infectious Disease"/>
            <person name="Wu L."/>
            <person name="Ma J."/>
        </authorList>
    </citation>
    <scope>NUCLEOTIDE SEQUENCE [LARGE SCALE GENOMIC DNA]</scope>
    <source>
        <strain evidence="8">CCUG 60023</strain>
    </source>
</reference>
<comment type="caution">
    <text evidence="7">The sequence shown here is derived from an EMBL/GenBank/DDBJ whole genome shotgun (WGS) entry which is preliminary data.</text>
</comment>
<feature type="domain" description="Pyridoxamine kinase/Phosphomethylpyrimidine kinase" evidence="6">
    <location>
        <begin position="78"/>
        <end position="257"/>
    </location>
</feature>
<dbReference type="Pfam" id="PF08543">
    <property type="entry name" value="Phos_pyr_kin"/>
    <property type="match status" value="1"/>
</dbReference>
<dbReference type="InterPro" id="IPR004625">
    <property type="entry name" value="PyrdxlKinase"/>
</dbReference>
<evidence type="ECO:0000256" key="2">
    <source>
        <dbReference type="ARBA" id="ARBA00022679"/>
    </source>
</evidence>
<dbReference type="NCBIfam" id="NF004398">
    <property type="entry name" value="PRK05756.1"/>
    <property type="match status" value="1"/>
</dbReference>
<evidence type="ECO:0000313" key="8">
    <source>
        <dbReference type="Proteomes" id="UP001597101"/>
    </source>
</evidence>
<dbReference type="CDD" id="cd01173">
    <property type="entry name" value="pyridoxal_pyridoxamine_kinase"/>
    <property type="match status" value="1"/>
</dbReference>
<dbReference type="NCBIfam" id="TIGR00687">
    <property type="entry name" value="pyridox_kin"/>
    <property type="match status" value="1"/>
</dbReference>
<dbReference type="InterPro" id="IPR013749">
    <property type="entry name" value="PM/HMP-P_kinase-1"/>
</dbReference>
<dbReference type="PANTHER" id="PTHR10534:SF2">
    <property type="entry name" value="PYRIDOXAL KINASE"/>
    <property type="match status" value="1"/>
</dbReference>
<keyword evidence="4 7" id="KW-0418">Kinase</keyword>
<name>A0ABW3FM90_9HYPH</name>
<dbReference type="RefSeq" id="WP_377213120.1">
    <property type="nucleotide sequence ID" value="NZ_JBHTJV010000010.1"/>
</dbReference>
<proteinExistence type="predicted"/>
<dbReference type="PANTHER" id="PTHR10534">
    <property type="entry name" value="PYRIDOXAL KINASE"/>
    <property type="match status" value="1"/>
</dbReference>
<dbReference type="EMBL" id="JBHTJV010000010">
    <property type="protein sequence ID" value="MFD0917262.1"/>
    <property type="molecule type" value="Genomic_DNA"/>
</dbReference>
<dbReference type="GO" id="GO:0008478">
    <property type="term" value="F:pyridoxal kinase activity"/>
    <property type="evidence" value="ECO:0007669"/>
    <property type="project" value="UniProtKB-EC"/>
</dbReference>
<evidence type="ECO:0000256" key="3">
    <source>
        <dbReference type="ARBA" id="ARBA00022741"/>
    </source>
</evidence>